<dbReference type="PANTHER" id="PTHR33266:SF1">
    <property type="entry name" value="F-BOX DOMAIN-CONTAINING PROTEIN"/>
    <property type="match status" value="1"/>
</dbReference>
<evidence type="ECO:0000313" key="1">
    <source>
        <dbReference type="EMBL" id="KDQ58385.1"/>
    </source>
</evidence>
<protein>
    <submittedName>
        <fullName evidence="1">Uncharacterized protein</fullName>
    </submittedName>
</protein>
<dbReference type="STRING" id="933084.A0A067PX05"/>
<sequence length="804" mass="89584">MESGVASTLTGADVEALRDIVFRCFTQKSWEELANHSCLRKDPPTESTRKIHATDVLYAGIDLTLSNVFVSTARSLAHPGTSWQEKATIDSWTGAFIGHAADELWGHIVKYSKWDNLYSRFCEIVQSSAMGKSKLVDELSKTHFVIPINLRGKGTAGYPPPDEEVREYLTANSSADELYARHSAFLTALFIHTTATLEQEEYKDAIEAQDTTRIASLFRAHMAEGMSTKSHGDFRKAIYHTVITEAEKKFDQIMVSFASTPGDQSSERNYGTASATAAYEQAQAFQRLVAVLRKSGHRESPRLPLVILAFDEAHTLSVPQTDRFSQWTSFAELQSALRSIERKPVFSLFLSRTASGKTSKLTPSQDVDNANRIITGELRSIPIYTLTGYDQLAPTLDLSNPKTLDEVVADSWICHYGRPLFGSRYDHGADPIKAGIVEFAACKLLNAKNHIPSEFDGPQQLACLSQRLPLEFESTTQRSREQEKKQVEVHLRVCLRIDAGVESMVTTSPSEPLLAEAASLAMRRPKFDAPNALKSVLDGFPINKGVRGETLILLLLTLARDAVVQYQPAYRAFTVIELITALFHQNMTARELDSTESLPLDDIFFVHFNHFIKAHQPSIINRRFLAALLHRGAAVLCANGQEGVDIVIPFVHGPTSTPIRKERLGAILCQVKNDQKYDANPQMHLFQAMDPYNIGFFDEADEPIPIIRIVFALAAKTPSLTIIPSKGEEGKFIAYDIWCAGISPLIFRPIDPSQGHVWEALLQASYGWQSVYRDEDGRLVERRMSLNPGIAEDDGHWSNWVQGT</sequence>
<proteinExistence type="predicted"/>
<dbReference type="HOGENOM" id="CLU_009568_2_0_1"/>
<dbReference type="AlphaFoldDB" id="A0A067PX05"/>
<dbReference type="OrthoDB" id="107110at2759"/>
<dbReference type="InParanoid" id="A0A067PX05"/>
<keyword evidence="2" id="KW-1185">Reference proteome</keyword>
<dbReference type="Proteomes" id="UP000027265">
    <property type="component" value="Unassembled WGS sequence"/>
</dbReference>
<dbReference type="EMBL" id="KL197717">
    <property type="protein sequence ID" value="KDQ58385.1"/>
    <property type="molecule type" value="Genomic_DNA"/>
</dbReference>
<name>A0A067PX05_9AGAM</name>
<organism evidence="1 2">
    <name type="scientific">Jaapia argillacea MUCL 33604</name>
    <dbReference type="NCBI Taxonomy" id="933084"/>
    <lineage>
        <taxon>Eukaryota</taxon>
        <taxon>Fungi</taxon>
        <taxon>Dikarya</taxon>
        <taxon>Basidiomycota</taxon>
        <taxon>Agaricomycotina</taxon>
        <taxon>Agaricomycetes</taxon>
        <taxon>Agaricomycetidae</taxon>
        <taxon>Jaapiales</taxon>
        <taxon>Jaapiaceae</taxon>
        <taxon>Jaapia</taxon>
    </lineage>
</organism>
<evidence type="ECO:0000313" key="2">
    <source>
        <dbReference type="Proteomes" id="UP000027265"/>
    </source>
</evidence>
<reference evidence="2" key="1">
    <citation type="journal article" date="2014" name="Proc. Natl. Acad. Sci. U.S.A.">
        <title>Extensive sampling of basidiomycete genomes demonstrates inadequacy of the white-rot/brown-rot paradigm for wood decay fungi.</title>
        <authorList>
            <person name="Riley R."/>
            <person name="Salamov A.A."/>
            <person name="Brown D.W."/>
            <person name="Nagy L.G."/>
            <person name="Floudas D."/>
            <person name="Held B.W."/>
            <person name="Levasseur A."/>
            <person name="Lombard V."/>
            <person name="Morin E."/>
            <person name="Otillar R."/>
            <person name="Lindquist E.A."/>
            <person name="Sun H."/>
            <person name="LaButti K.M."/>
            <person name="Schmutz J."/>
            <person name="Jabbour D."/>
            <person name="Luo H."/>
            <person name="Baker S.E."/>
            <person name="Pisabarro A.G."/>
            <person name="Walton J.D."/>
            <person name="Blanchette R.A."/>
            <person name="Henrissat B."/>
            <person name="Martin F."/>
            <person name="Cullen D."/>
            <person name="Hibbett D.S."/>
            <person name="Grigoriev I.V."/>
        </authorList>
    </citation>
    <scope>NUCLEOTIDE SEQUENCE [LARGE SCALE GENOMIC DNA]</scope>
    <source>
        <strain evidence="2">MUCL 33604</strain>
    </source>
</reference>
<accession>A0A067PX05</accession>
<gene>
    <name evidence="1" type="ORF">JAAARDRAFT_154830</name>
</gene>
<dbReference type="PANTHER" id="PTHR33266">
    <property type="entry name" value="CHROMOSOME 15, WHOLE GENOME SHOTGUN SEQUENCE"/>
    <property type="match status" value="1"/>
</dbReference>